<name>A0A1I1UCG6_9BACI</name>
<evidence type="ECO:0000259" key="3">
    <source>
        <dbReference type="PROSITE" id="PS50930"/>
    </source>
</evidence>
<dbReference type="PROSITE" id="PS50110">
    <property type="entry name" value="RESPONSE_REGULATORY"/>
    <property type="match status" value="1"/>
</dbReference>
<dbReference type="PANTHER" id="PTHR37299:SF1">
    <property type="entry name" value="STAGE 0 SPORULATION PROTEIN A HOMOLOG"/>
    <property type="match status" value="1"/>
</dbReference>
<feature type="domain" description="Response regulatory" evidence="2">
    <location>
        <begin position="7"/>
        <end position="123"/>
    </location>
</feature>
<evidence type="ECO:0000313" key="5">
    <source>
        <dbReference type="Proteomes" id="UP000199474"/>
    </source>
</evidence>
<dbReference type="InterPro" id="IPR046947">
    <property type="entry name" value="LytR-like"/>
</dbReference>
<dbReference type="SMART" id="SM00448">
    <property type="entry name" value="REC"/>
    <property type="match status" value="1"/>
</dbReference>
<gene>
    <name evidence="4" type="ORF">SAMN05216238_103148</name>
</gene>
<dbReference type="SMART" id="SM00850">
    <property type="entry name" value="LytTR"/>
    <property type="match status" value="1"/>
</dbReference>
<evidence type="ECO:0000313" key="4">
    <source>
        <dbReference type="EMBL" id="SFD68556.1"/>
    </source>
</evidence>
<dbReference type="Gene3D" id="2.40.50.1020">
    <property type="entry name" value="LytTr DNA-binding domain"/>
    <property type="match status" value="1"/>
</dbReference>
<organism evidence="4 5">
    <name type="scientific">Lentibacillus persicus</name>
    <dbReference type="NCBI Taxonomy" id="640948"/>
    <lineage>
        <taxon>Bacteria</taxon>
        <taxon>Bacillati</taxon>
        <taxon>Bacillota</taxon>
        <taxon>Bacilli</taxon>
        <taxon>Bacillales</taxon>
        <taxon>Bacillaceae</taxon>
        <taxon>Lentibacillus</taxon>
    </lineage>
</organism>
<dbReference type="PROSITE" id="PS50930">
    <property type="entry name" value="HTH_LYTTR"/>
    <property type="match status" value="1"/>
</dbReference>
<dbReference type="Pfam" id="PF00072">
    <property type="entry name" value="Response_reg"/>
    <property type="match status" value="1"/>
</dbReference>
<dbReference type="Gene3D" id="3.40.50.2300">
    <property type="match status" value="1"/>
</dbReference>
<dbReference type="Proteomes" id="UP000199474">
    <property type="component" value="Unassembled WGS sequence"/>
</dbReference>
<dbReference type="SUPFAM" id="SSF52172">
    <property type="entry name" value="CheY-like"/>
    <property type="match status" value="1"/>
</dbReference>
<keyword evidence="1" id="KW-0597">Phosphoprotein</keyword>
<dbReference type="PANTHER" id="PTHR37299">
    <property type="entry name" value="TRANSCRIPTIONAL REGULATOR-RELATED"/>
    <property type="match status" value="1"/>
</dbReference>
<accession>A0A1I1UCG6</accession>
<keyword evidence="5" id="KW-1185">Reference proteome</keyword>
<dbReference type="EMBL" id="FOMR01000003">
    <property type="protein sequence ID" value="SFD68556.1"/>
    <property type="molecule type" value="Genomic_DNA"/>
</dbReference>
<feature type="modified residue" description="4-aspartylphosphate" evidence="1">
    <location>
        <position position="58"/>
    </location>
</feature>
<sequence>MMMKTIHAMIAEDEQLAREDMVYLLEKERDIVLCPSAETGHQLVELYVAHEPDVIFLDVQMPGMTGVDAVKEIVEKAYAQPPLFVFTTAYDDYAMDAFEIEAVDYLLKPYDDSRFQKTMQRIRKQMAQSGTERNKQIETQFGQTPEKLLIDDGERMVVLSPDSIYYAMPSNRMLEIHTHDEVIESRMTLQELEDRLKGFAFFRTHRSYLVNLDYVKEITPWFNGAYNLTLKDKNQTTLPVSRSARKFLLEMFKN</sequence>
<evidence type="ECO:0000256" key="1">
    <source>
        <dbReference type="PROSITE-ProRule" id="PRU00169"/>
    </source>
</evidence>
<dbReference type="AlphaFoldDB" id="A0A1I1UCG6"/>
<protein>
    <submittedName>
        <fullName evidence="4">Two component transcriptional regulator, LytTR family</fullName>
    </submittedName>
</protein>
<reference evidence="5" key="1">
    <citation type="submission" date="2016-10" db="EMBL/GenBank/DDBJ databases">
        <authorList>
            <person name="Varghese N."/>
            <person name="Submissions S."/>
        </authorList>
    </citation>
    <scope>NUCLEOTIDE SEQUENCE [LARGE SCALE GENOMIC DNA]</scope>
    <source>
        <strain evidence="5">DSM 22530</strain>
    </source>
</reference>
<dbReference type="Pfam" id="PF04397">
    <property type="entry name" value="LytTR"/>
    <property type="match status" value="1"/>
</dbReference>
<dbReference type="InterPro" id="IPR011006">
    <property type="entry name" value="CheY-like_superfamily"/>
</dbReference>
<evidence type="ECO:0000259" key="2">
    <source>
        <dbReference type="PROSITE" id="PS50110"/>
    </source>
</evidence>
<dbReference type="GO" id="GO:0003677">
    <property type="term" value="F:DNA binding"/>
    <property type="evidence" value="ECO:0007669"/>
    <property type="project" value="InterPro"/>
</dbReference>
<dbReference type="InterPro" id="IPR001789">
    <property type="entry name" value="Sig_transdc_resp-reg_receiver"/>
</dbReference>
<proteinExistence type="predicted"/>
<dbReference type="GO" id="GO:0000156">
    <property type="term" value="F:phosphorelay response regulator activity"/>
    <property type="evidence" value="ECO:0007669"/>
    <property type="project" value="InterPro"/>
</dbReference>
<dbReference type="STRING" id="640948.SAMN05216238_103148"/>
<feature type="domain" description="HTH LytTR-type" evidence="3">
    <location>
        <begin position="148"/>
        <end position="254"/>
    </location>
</feature>
<dbReference type="InterPro" id="IPR007492">
    <property type="entry name" value="LytTR_DNA-bd_dom"/>
</dbReference>